<gene>
    <name evidence="1" type="ORF">TCM_009681</name>
</gene>
<dbReference type="HOGENOM" id="CLU_2255066_0_0_1"/>
<dbReference type="Proteomes" id="UP000026915">
    <property type="component" value="Chromosome 2"/>
</dbReference>
<dbReference type="AlphaFoldDB" id="A0A061E688"/>
<sequence>MVTNFAKQREQRFFIYKNLYIDSIKHLKIGIISLPFLLLPSIFSNPSQLEFFLRIEVARSLAGIELSQHEHVLDILAESGFTSCKPANFPIEQQHKLLLDFVKI</sequence>
<protein>
    <submittedName>
        <fullName evidence="1">Uncharacterized protein</fullName>
    </submittedName>
</protein>
<organism evidence="1 2">
    <name type="scientific">Theobroma cacao</name>
    <name type="common">Cacao</name>
    <name type="synonym">Cocoa</name>
    <dbReference type="NCBI Taxonomy" id="3641"/>
    <lineage>
        <taxon>Eukaryota</taxon>
        <taxon>Viridiplantae</taxon>
        <taxon>Streptophyta</taxon>
        <taxon>Embryophyta</taxon>
        <taxon>Tracheophyta</taxon>
        <taxon>Spermatophyta</taxon>
        <taxon>Magnoliopsida</taxon>
        <taxon>eudicotyledons</taxon>
        <taxon>Gunneridae</taxon>
        <taxon>Pentapetalae</taxon>
        <taxon>rosids</taxon>
        <taxon>malvids</taxon>
        <taxon>Malvales</taxon>
        <taxon>Malvaceae</taxon>
        <taxon>Byttnerioideae</taxon>
        <taxon>Theobroma</taxon>
    </lineage>
</organism>
<proteinExistence type="predicted"/>
<dbReference type="eggNOG" id="KOG0017">
    <property type="taxonomic scope" value="Eukaryota"/>
</dbReference>
<evidence type="ECO:0000313" key="1">
    <source>
        <dbReference type="EMBL" id="EOY00133.1"/>
    </source>
</evidence>
<dbReference type="InParanoid" id="A0A061E688"/>
<accession>A0A061E688</accession>
<dbReference type="EMBL" id="CM001880">
    <property type="protein sequence ID" value="EOY00133.1"/>
    <property type="molecule type" value="Genomic_DNA"/>
</dbReference>
<keyword evidence="2" id="KW-1185">Reference proteome</keyword>
<dbReference type="Gramene" id="EOY00133">
    <property type="protein sequence ID" value="EOY00133"/>
    <property type="gene ID" value="TCM_009681"/>
</dbReference>
<name>A0A061E688_THECC</name>
<reference evidence="1 2" key="1">
    <citation type="journal article" date="2013" name="Genome Biol.">
        <title>The genome sequence of the most widely cultivated cacao type and its use to identify candidate genes regulating pod color.</title>
        <authorList>
            <person name="Motamayor J.C."/>
            <person name="Mockaitis K."/>
            <person name="Schmutz J."/>
            <person name="Haiminen N."/>
            <person name="Iii D.L."/>
            <person name="Cornejo O."/>
            <person name="Findley S.D."/>
            <person name="Zheng P."/>
            <person name="Utro F."/>
            <person name="Royaert S."/>
            <person name="Saski C."/>
            <person name="Jenkins J."/>
            <person name="Podicheti R."/>
            <person name="Zhao M."/>
            <person name="Scheffler B.E."/>
            <person name="Stack J.C."/>
            <person name="Feltus F.A."/>
            <person name="Mustiga G.M."/>
            <person name="Amores F."/>
            <person name="Phillips W."/>
            <person name="Marelli J.P."/>
            <person name="May G.D."/>
            <person name="Shapiro H."/>
            <person name="Ma J."/>
            <person name="Bustamante C.D."/>
            <person name="Schnell R.J."/>
            <person name="Main D."/>
            <person name="Gilbert D."/>
            <person name="Parida L."/>
            <person name="Kuhn D.N."/>
        </authorList>
    </citation>
    <scope>NUCLEOTIDE SEQUENCE [LARGE SCALE GENOMIC DNA]</scope>
    <source>
        <strain evidence="2">cv. Matina 1-6</strain>
    </source>
</reference>
<evidence type="ECO:0000313" key="2">
    <source>
        <dbReference type="Proteomes" id="UP000026915"/>
    </source>
</evidence>